<sequence length="285" mass="33510">MSGYTEKFNTEFNLNFHSPRKDTCQKCDLLKVKIEASSNEEEKLHFRQQHDLHLKSAEQARKCLKDDQKKAVENPEEYYAFSFDLQKALPYLKLSVSIAYYKRNMYVYNLGFHNFHNKDVSMYVWDETLASRGSQEIASCLIKHITKVTTQKHVIAYSDACSGQNRNIKVALTWMKIVQSSDKAIETIDHKFLVSGHFFLPNNRDFGLIELDIKKTNYLYISEHYYKLIELCRKKPIFCRMNDTGRFFFNKIIKRISYKKITKYRGRTCLLVTNTVDAISKNCPI</sequence>
<accession>A0A026WEL4</accession>
<reference evidence="1 2" key="1">
    <citation type="journal article" date="2014" name="Curr. Biol.">
        <title>The genome of the clonal raider ant Cerapachys biroi.</title>
        <authorList>
            <person name="Oxley P.R."/>
            <person name="Ji L."/>
            <person name="Fetter-Pruneda I."/>
            <person name="McKenzie S.K."/>
            <person name="Li C."/>
            <person name="Hu H."/>
            <person name="Zhang G."/>
            <person name="Kronauer D.J."/>
        </authorList>
    </citation>
    <scope>NUCLEOTIDE SEQUENCE [LARGE SCALE GENOMIC DNA]</scope>
</reference>
<name>A0A026WEL4_OOCBI</name>
<dbReference type="AlphaFoldDB" id="A0A026WEL4"/>
<keyword evidence="2" id="KW-1185">Reference proteome</keyword>
<organism evidence="1 2">
    <name type="scientific">Ooceraea biroi</name>
    <name type="common">Clonal raider ant</name>
    <name type="synonym">Cerapachys biroi</name>
    <dbReference type="NCBI Taxonomy" id="2015173"/>
    <lineage>
        <taxon>Eukaryota</taxon>
        <taxon>Metazoa</taxon>
        <taxon>Ecdysozoa</taxon>
        <taxon>Arthropoda</taxon>
        <taxon>Hexapoda</taxon>
        <taxon>Insecta</taxon>
        <taxon>Pterygota</taxon>
        <taxon>Neoptera</taxon>
        <taxon>Endopterygota</taxon>
        <taxon>Hymenoptera</taxon>
        <taxon>Apocrita</taxon>
        <taxon>Aculeata</taxon>
        <taxon>Formicoidea</taxon>
        <taxon>Formicidae</taxon>
        <taxon>Dorylinae</taxon>
        <taxon>Ooceraea</taxon>
    </lineage>
</organism>
<gene>
    <name evidence="1" type="ORF">X777_05486</name>
</gene>
<evidence type="ECO:0000313" key="1">
    <source>
        <dbReference type="EMBL" id="EZA54507.1"/>
    </source>
</evidence>
<evidence type="ECO:0000313" key="2">
    <source>
        <dbReference type="Proteomes" id="UP000053097"/>
    </source>
</evidence>
<proteinExistence type="predicted"/>
<dbReference type="Proteomes" id="UP000053097">
    <property type="component" value="Unassembled WGS sequence"/>
</dbReference>
<dbReference type="EMBL" id="KK107245">
    <property type="protein sequence ID" value="EZA54507.1"/>
    <property type="molecule type" value="Genomic_DNA"/>
</dbReference>
<dbReference type="PANTHER" id="PTHR10773:SF19">
    <property type="match status" value="1"/>
</dbReference>
<dbReference type="OMA" id="ENEREVH"/>
<dbReference type="PANTHER" id="PTHR10773">
    <property type="entry name" value="DNA-DIRECTED RNA POLYMERASES I, II, AND III SUBUNIT RPABC2"/>
    <property type="match status" value="1"/>
</dbReference>
<protein>
    <submittedName>
        <fullName evidence="1">Uncharacterized protein</fullName>
    </submittedName>
</protein>